<evidence type="ECO:0000259" key="1">
    <source>
        <dbReference type="Pfam" id="PF05699"/>
    </source>
</evidence>
<reference evidence="2 3" key="1">
    <citation type="submission" date="2015-08" db="EMBL/GenBank/DDBJ databases">
        <title>Next Generation Sequencing and Analysis of the Genome of Puccinia sorghi L Schw, the Causal Agent of Maize Common Rust.</title>
        <authorList>
            <person name="Rochi L."/>
            <person name="Burguener G."/>
            <person name="Darino M."/>
            <person name="Turjanski A."/>
            <person name="Kreff E."/>
            <person name="Dieguez M.J."/>
            <person name="Sacco F."/>
        </authorList>
    </citation>
    <scope>NUCLEOTIDE SEQUENCE [LARGE SCALE GENOMIC DNA]</scope>
    <source>
        <strain evidence="2 3">RO10H11247</strain>
    </source>
</reference>
<accession>A0A0L6VHT8</accession>
<feature type="domain" description="HAT C-terminal dimerisation" evidence="1">
    <location>
        <begin position="50"/>
        <end position="95"/>
    </location>
</feature>
<gene>
    <name evidence="2" type="ORF">VP01_1606g3</name>
</gene>
<proteinExistence type="predicted"/>
<dbReference type="Proteomes" id="UP000037035">
    <property type="component" value="Unassembled WGS sequence"/>
</dbReference>
<organism evidence="2 3">
    <name type="scientific">Puccinia sorghi</name>
    <dbReference type="NCBI Taxonomy" id="27349"/>
    <lineage>
        <taxon>Eukaryota</taxon>
        <taxon>Fungi</taxon>
        <taxon>Dikarya</taxon>
        <taxon>Basidiomycota</taxon>
        <taxon>Pucciniomycotina</taxon>
        <taxon>Pucciniomycetes</taxon>
        <taxon>Pucciniales</taxon>
        <taxon>Pucciniaceae</taxon>
        <taxon>Puccinia</taxon>
    </lineage>
</organism>
<dbReference type="VEuPathDB" id="FungiDB:VP01_1606g3"/>
<dbReference type="EMBL" id="LAVV01006400">
    <property type="protein sequence ID" value="KNZ60132.1"/>
    <property type="molecule type" value="Genomic_DNA"/>
</dbReference>
<sequence length="218" mass="24740">MKMKQLKEPWLVATERKSVFSSALWKPAPANFHGIQAKITCYLNEDVEWEGVKMLAYGASCQTTFLKLTLMVCRYLAIPVTSASSERVYFKGRQILCDWFQNFMRKNKAKNKTIKCESAILSYGHPFCHDVTIPRVWVVLTGDCTPEHWHGTNAADKPRNLYNPVLTDTSVEIILVFISFLISCHSLCDSSVFFLFLCLSLSLSVVERKTVSIGELLS</sequence>
<dbReference type="AlphaFoldDB" id="A0A0L6VHT8"/>
<comment type="caution">
    <text evidence="2">The sequence shown here is derived from an EMBL/GenBank/DDBJ whole genome shotgun (WGS) entry which is preliminary data.</text>
</comment>
<protein>
    <recommendedName>
        <fullName evidence="1">HAT C-terminal dimerisation domain-containing protein</fullName>
    </recommendedName>
</protein>
<evidence type="ECO:0000313" key="2">
    <source>
        <dbReference type="EMBL" id="KNZ60132.1"/>
    </source>
</evidence>
<keyword evidence="3" id="KW-1185">Reference proteome</keyword>
<evidence type="ECO:0000313" key="3">
    <source>
        <dbReference type="Proteomes" id="UP000037035"/>
    </source>
</evidence>
<dbReference type="InterPro" id="IPR008906">
    <property type="entry name" value="HATC_C_dom"/>
</dbReference>
<dbReference type="OrthoDB" id="6602442at2759"/>
<dbReference type="GO" id="GO:0046983">
    <property type="term" value="F:protein dimerization activity"/>
    <property type="evidence" value="ECO:0007669"/>
    <property type="project" value="InterPro"/>
</dbReference>
<name>A0A0L6VHT8_9BASI</name>
<dbReference type="Pfam" id="PF05699">
    <property type="entry name" value="Dimer_Tnp_hAT"/>
    <property type="match status" value="1"/>
</dbReference>